<accession>A0A0P1BET2</accession>
<protein>
    <submittedName>
        <fullName evidence="1">Uncharacterized protein</fullName>
    </submittedName>
</protein>
<dbReference type="Proteomes" id="UP000054845">
    <property type="component" value="Unassembled WGS sequence"/>
</dbReference>
<name>A0A0P1BET2_9BASI</name>
<dbReference type="AlphaFoldDB" id="A0A0P1BET2"/>
<reference evidence="1 2" key="1">
    <citation type="submission" date="2014-09" db="EMBL/GenBank/DDBJ databases">
        <authorList>
            <person name="Magalhaes I.L.F."/>
            <person name="Oliveira U."/>
            <person name="Santos F.R."/>
            <person name="Vidigal T.H.D.A."/>
            <person name="Brescovit A.D."/>
            <person name="Santos A.J."/>
        </authorList>
    </citation>
    <scope>NUCLEOTIDE SEQUENCE [LARGE SCALE GENOMIC DNA]</scope>
</reference>
<evidence type="ECO:0000313" key="1">
    <source>
        <dbReference type="EMBL" id="CEH13921.1"/>
    </source>
</evidence>
<organism evidence="1 2">
    <name type="scientific">Ceraceosorus bombacis</name>
    <dbReference type="NCBI Taxonomy" id="401625"/>
    <lineage>
        <taxon>Eukaryota</taxon>
        <taxon>Fungi</taxon>
        <taxon>Dikarya</taxon>
        <taxon>Basidiomycota</taxon>
        <taxon>Ustilaginomycotina</taxon>
        <taxon>Exobasidiomycetes</taxon>
        <taxon>Ceraceosorales</taxon>
        <taxon>Ceraceosoraceae</taxon>
        <taxon>Ceraceosorus</taxon>
    </lineage>
</organism>
<keyword evidence="2" id="KW-1185">Reference proteome</keyword>
<sequence>MRLDAPIKLLWTARKGNAKQMLTPSTSSPHHLPEGWLLVQLTNHTQATTSHKWGLWRWSCNTAPLLPHVNEGISVRALSMYRAFTIYPLLREL</sequence>
<dbReference type="EMBL" id="CCYA01000233">
    <property type="protein sequence ID" value="CEH13921.1"/>
    <property type="molecule type" value="Genomic_DNA"/>
</dbReference>
<evidence type="ECO:0000313" key="2">
    <source>
        <dbReference type="Proteomes" id="UP000054845"/>
    </source>
</evidence>
<proteinExistence type="predicted"/>